<dbReference type="GO" id="GO:0005886">
    <property type="term" value="C:plasma membrane"/>
    <property type="evidence" value="ECO:0007669"/>
    <property type="project" value="UniProtKB-SubCell"/>
</dbReference>
<keyword evidence="2" id="KW-0472">Membrane</keyword>
<reference evidence="3 4" key="1">
    <citation type="submission" date="2019-12" db="EMBL/GenBank/DDBJ databases">
        <title>Auraticoccus cholistani sp. nov., an actinomycete isolated from soil of Cholistan desert.</title>
        <authorList>
            <person name="Cheema M.T."/>
        </authorList>
    </citation>
    <scope>NUCLEOTIDE SEQUENCE [LARGE SCALE GENOMIC DNA]</scope>
    <source>
        <strain evidence="3 4">F435</strain>
    </source>
</reference>
<feature type="transmembrane region" description="Helical" evidence="2">
    <location>
        <begin position="198"/>
        <end position="216"/>
    </location>
</feature>
<evidence type="ECO:0000313" key="4">
    <source>
        <dbReference type="Proteomes" id="UP000435304"/>
    </source>
</evidence>
<evidence type="ECO:0000256" key="1">
    <source>
        <dbReference type="SAM" id="MobiDB-lite"/>
    </source>
</evidence>
<feature type="transmembrane region" description="Helical" evidence="2">
    <location>
        <begin position="170"/>
        <end position="191"/>
    </location>
</feature>
<feature type="transmembrane region" description="Helical" evidence="2">
    <location>
        <begin position="249"/>
        <end position="273"/>
    </location>
</feature>
<evidence type="ECO:0000256" key="2">
    <source>
        <dbReference type="SAM" id="Phobius"/>
    </source>
</evidence>
<comment type="caution">
    <text evidence="3">The sequence shown here is derived from an EMBL/GenBank/DDBJ whole genome shotgun (WGS) entry which is preliminary data.</text>
</comment>
<dbReference type="RefSeq" id="WP_156609570.1">
    <property type="nucleotide sequence ID" value="NZ_WPCU01000005.1"/>
</dbReference>
<protein>
    <submittedName>
        <fullName evidence="3">ABC transporter permease subunit</fullName>
    </submittedName>
</protein>
<name>A0A6A9UTJ0_9ACTN</name>
<feature type="region of interest" description="Disordered" evidence="1">
    <location>
        <begin position="1"/>
        <end position="20"/>
    </location>
</feature>
<keyword evidence="2" id="KW-1133">Transmembrane helix</keyword>
<dbReference type="Proteomes" id="UP000435304">
    <property type="component" value="Unassembled WGS sequence"/>
</dbReference>
<feature type="transmembrane region" description="Helical" evidence="2">
    <location>
        <begin position="48"/>
        <end position="71"/>
    </location>
</feature>
<dbReference type="Pfam" id="PF12730">
    <property type="entry name" value="ABC2_membrane_4"/>
    <property type="match status" value="1"/>
</dbReference>
<sequence>MTTPTPTTPTPTTPAPTTPAPSLRAALASTSAAASAEWIKLRSLRFTWFALLGAAALTVVFAVVVAASISASAANGYDVTASAAALAAQAVTVGQLPVLMVAVTVVTGEYADASIRLSLRQTPLRGQLLLAKTLVAAAAGFCAGVPLAVAGMVAARVVLGTADTTSWDEAWRTVLGIGGYLALVSALVLGIGAITRSTIVSVLVSLLLLLAAPLLAQMTRAGWLEAATTYLPSTAGTALTSPEGGAYGAGAALAVLAVWVLLAQLGGYVALWLRDA</sequence>
<keyword evidence="4" id="KW-1185">Reference proteome</keyword>
<evidence type="ECO:0000313" key="3">
    <source>
        <dbReference type="EMBL" id="MVA76143.1"/>
    </source>
</evidence>
<feature type="compositionally biased region" description="Pro residues" evidence="1">
    <location>
        <begin position="1"/>
        <end position="19"/>
    </location>
</feature>
<feature type="transmembrane region" description="Helical" evidence="2">
    <location>
        <begin position="129"/>
        <end position="158"/>
    </location>
</feature>
<dbReference type="AlphaFoldDB" id="A0A6A9UTJ0"/>
<gene>
    <name evidence="3" type="ORF">GC722_08920</name>
</gene>
<accession>A0A6A9UTJ0</accession>
<keyword evidence="2" id="KW-0812">Transmembrane</keyword>
<proteinExistence type="predicted"/>
<dbReference type="EMBL" id="WPCU01000005">
    <property type="protein sequence ID" value="MVA76143.1"/>
    <property type="molecule type" value="Genomic_DNA"/>
</dbReference>
<feature type="transmembrane region" description="Helical" evidence="2">
    <location>
        <begin position="83"/>
        <end position="108"/>
    </location>
</feature>
<organism evidence="3 4">
    <name type="scientific">Auraticoccus cholistanensis</name>
    <dbReference type="NCBI Taxonomy" id="2656650"/>
    <lineage>
        <taxon>Bacteria</taxon>
        <taxon>Bacillati</taxon>
        <taxon>Actinomycetota</taxon>
        <taxon>Actinomycetes</taxon>
        <taxon>Propionibacteriales</taxon>
        <taxon>Propionibacteriaceae</taxon>
        <taxon>Auraticoccus</taxon>
    </lineage>
</organism>
<dbReference type="GO" id="GO:0140359">
    <property type="term" value="F:ABC-type transporter activity"/>
    <property type="evidence" value="ECO:0007669"/>
    <property type="project" value="InterPro"/>
</dbReference>